<dbReference type="OrthoDB" id="8048523at2759"/>
<sequence>MDPTTAALQDLVYTLCQRLKSRDPSLEWNDVLNNIRKTPTRGFSALALASESVLQEVQHECDEAIVTAREHYNACLPVNSLPSELLAYIFQLGLEDYEWYTDGDHPAVVSLVCRQWNTVAVNSPGLWTRWCDDVDGPARLKRGRILSKSMGLAFYCRNIISDVWDDVSAEVGRWQDVLFDFCGGPNLWFDDLERLGKQNAPKLRKLEIHTNWYPTPHRTLDLFDPHDPCRLEDLALYNVPVVWEALNFEHLRRLQICDFPSMAPSRAELLRILELNSRLEYLCLSDMELNPETPELSTIINHPVSMDFLSYLEVNLYGQTADDLVPMMRFPHCKEIKIWKISSSDPDSVSTLTHLMKAIGNSIAVEKTRLSVDCLDFEISTDGGQKVEVCIENAAELALSEFIKVSIDALAASPAVTLLLKDNFSYQWTMHIISALAPLQSITALEFLAGPPYDNGDDVDVCNPLECLAQVMQQVQHAFSRLRRIKCCVNTVSELESLRRVVLCRHQAIVGQENAVKPLEEVDVGHEKDWDLQDRCDAVLDEIKALIPGGNLKILSQRWGTGPMAWNASWRRSD</sequence>
<protein>
    <recommendedName>
        <fullName evidence="1">F-box domain-containing protein</fullName>
    </recommendedName>
</protein>
<organism evidence="2 3">
    <name type="scientific">Tulasnella calospora MUT 4182</name>
    <dbReference type="NCBI Taxonomy" id="1051891"/>
    <lineage>
        <taxon>Eukaryota</taxon>
        <taxon>Fungi</taxon>
        <taxon>Dikarya</taxon>
        <taxon>Basidiomycota</taxon>
        <taxon>Agaricomycotina</taxon>
        <taxon>Agaricomycetes</taxon>
        <taxon>Cantharellales</taxon>
        <taxon>Tulasnellaceae</taxon>
        <taxon>Tulasnella</taxon>
    </lineage>
</organism>
<dbReference type="Gene3D" id="1.20.1280.50">
    <property type="match status" value="1"/>
</dbReference>
<accession>A0A0C3QCF4</accession>
<dbReference type="Proteomes" id="UP000054248">
    <property type="component" value="Unassembled WGS sequence"/>
</dbReference>
<evidence type="ECO:0000313" key="2">
    <source>
        <dbReference type="EMBL" id="KIO23056.1"/>
    </source>
</evidence>
<keyword evidence="3" id="KW-1185">Reference proteome</keyword>
<reference evidence="3" key="2">
    <citation type="submission" date="2015-01" db="EMBL/GenBank/DDBJ databases">
        <title>Evolutionary Origins and Diversification of the Mycorrhizal Mutualists.</title>
        <authorList>
            <consortium name="DOE Joint Genome Institute"/>
            <consortium name="Mycorrhizal Genomics Consortium"/>
            <person name="Kohler A."/>
            <person name="Kuo A."/>
            <person name="Nagy L.G."/>
            <person name="Floudas D."/>
            <person name="Copeland A."/>
            <person name="Barry K.W."/>
            <person name="Cichocki N."/>
            <person name="Veneault-Fourrey C."/>
            <person name="LaButti K."/>
            <person name="Lindquist E.A."/>
            <person name="Lipzen A."/>
            <person name="Lundell T."/>
            <person name="Morin E."/>
            <person name="Murat C."/>
            <person name="Riley R."/>
            <person name="Ohm R."/>
            <person name="Sun H."/>
            <person name="Tunlid A."/>
            <person name="Henrissat B."/>
            <person name="Grigoriev I.V."/>
            <person name="Hibbett D.S."/>
            <person name="Martin F."/>
        </authorList>
    </citation>
    <scope>NUCLEOTIDE SEQUENCE [LARGE SCALE GENOMIC DNA]</scope>
    <source>
        <strain evidence="3">MUT 4182</strain>
    </source>
</reference>
<gene>
    <name evidence="2" type="ORF">M407DRAFT_27480</name>
</gene>
<dbReference type="InterPro" id="IPR036047">
    <property type="entry name" value="F-box-like_dom_sf"/>
</dbReference>
<dbReference type="SUPFAM" id="SSF81383">
    <property type="entry name" value="F-box domain"/>
    <property type="match status" value="1"/>
</dbReference>
<dbReference type="EMBL" id="KN823094">
    <property type="protein sequence ID" value="KIO23056.1"/>
    <property type="molecule type" value="Genomic_DNA"/>
</dbReference>
<dbReference type="Pfam" id="PF12937">
    <property type="entry name" value="F-box-like"/>
    <property type="match status" value="1"/>
</dbReference>
<dbReference type="AlphaFoldDB" id="A0A0C3QCF4"/>
<feature type="domain" description="F-box" evidence="1">
    <location>
        <begin position="79"/>
        <end position="131"/>
    </location>
</feature>
<evidence type="ECO:0000259" key="1">
    <source>
        <dbReference type="Pfam" id="PF12937"/>
    </source>
</evidence>
<name>A0A0C3QCF4_9AGAM</name>
<dbReference type="HOGENOM" id="CLU_475027_0_0_1"/>
<proteinExistence type="predicted"/>
<reference evidence="2 3" key="1">
    <citation type="submission" date="2014-04" db="EMBL/GenBank/DDBJ databases">
        <authorList>
            <consortium name="DOE Joint Genome Institute"/>
            <person name="Kuo A."/>
            <person name="Girlanda M."/>
            <person name="Perotto S."/>
            <person name="Kohler A."/>
            <person name="Nagy L.G."/>
            <person name="Floudas D."/>
            <person name="Copeland A."/>
            <person name="Barry K.W."/>
            <person name="Cichocki N."/>
            <person name="Veneault-Fourrey C."/>
            <person name="LaButti K."/>
            <person name="Lindquist E.A."/>
            <person name="Lipzen A."/>
            <person name="Lundell T."/>
            <person name="Morin E."/>
            <person name="Murat C."/>
            <person name="Sun H."/>
            <person name="Tunlid A."/>
            <person name="Henrissat B."/>
            <person name="Grigoriev I.V."/>
            <person name="Hibbett D.S."/>
            <person name="Martin F."/>
            <person name="Nordberg H.P."/>
            <person name="Cantor M.N."/>
            <person name="Hua S.X."/>
        </authorList>
    </citation>
    <scope>NUCLEOTIDE SEQUENCE [LARGE SCALE GENOMIC DNA]</scope>
    <source>
        <strain evidence="2 3">MUT 4182</strain>
    </source>
</reference>
<dbReference type="InterPro" id="IPR001810">
    <property type="entry name" value="F-box_dom"/>
</dbReference>
<evidence type="ECO:0000313" key="3">
    <source>
        <dbReference type="Proteomes" id="UP000054248"/>
    </source>
</evidence>